<evidence type="ECO:0000313" key="2">
    <source>
        <dbReference type="Proteomes" id="UP001314170"/>
    </source>
</evidence>
<name>A0AAV1RI90_9ROSI</name>
<evidence type="ECO:0008006" key="3">
    <source>
        <dbReference type="Google" id="ProtNLM"/>
    </source>
</evidence>
<protein>
    <recommendedName>
        <fullName evidence="3">Phage protein</fullName>
    </recommendedName>
</protein>
<dbReference type="AlphaFoldDB" id="A0AAV1RI90"/>
<sequence length="86" mass="10634">MFIEWFEFTTYGENEKEEVVYRCVDEKRRRIEKNVKAYCVGSFENEKEEQRFGEARYKDEKRRTKEKNGQAYYVGSFGYEKEEEER</sequence>
<keyword evidence="2" id="KW-1185">Reference proteome</keyword>
<evidence type="ECO:0000313" key="1">
    <source>
        <dbReference type="EMBL" id="CAK7334780.1"/>
    </source>
</evidence>
<dbReference type="EMBL" id="CAWUPB010000956">
    <property type="protein sequence ID" value="CAK7334780.1"/>
    <property type="molecule type" value="Genomic_DNA"/>
</dbReference>
<dbReference type="Proteomes" id="UP001314170">
    <property type="component" value="Unassembled WGS sequence"/>
</dbReference>
<reference evidence="1 2" key="1">
    <citation type="submission" date="2024-01" db="EMBL/GenBank/DDBJ databases">
        <authorList>
            <person name="Waweru B."/>
        </authorList>
    </citation>
    <scope>NUCLEOTIDE SEQUENCE [LARGE SCALE GENOMIC DNA]</scope>
</reference>
<gene>
    <name evidence="1" type="ORF">DCAF_LOCUS10071</name>
</gene>
<accession>A0AAV1RI90</accession>
<comment type="caution">
    <text evidence="1">The sequence shown here is derived from an EMBL/GenBank/DDBJ whole genome shotgun (WGS) entry which is preliminary data.</text>
</comment>
<proteinExistence type="predicted"/>
<organism evidence="1 2">
    <name type="scientific">Dovyalis caffra</name>
    <dbReference type="NCBI Taxonomy" id="77055"/>
    <lineage>
        <taxon>Eukaryota</taxon>
        <taxon>Viridiplantae</taxon>
        <taxon>Streptophyta</taxon>
        <taxon>Embryophyta</taxon>
        <taxon>Tracheophyta</taxon>
        <taxon>Spermatophyta</taxon>
        <taxon>Magnoliopsida</taxon>
        <taxon>eudicotyledons</taxon>
        <taxon>Gunneridae</taxon>
        <taxon>Pentapetalae</taxon>
        <taxon>rosids</taxon>
        <taxon>fabids</taxon>
        <taxon>Malpighiales</taxon>
        <taxon>Salicaceae</taxon>
        <taxon>Flacourtieae</taxon>
        <taxon>Dovyalis</taxon>
    </lineage>
</organism>